<dbReference type="KEGG" id="arf:AR1Y2_2712"/>
<feature type="domain" description="Replication-associated protein ORF2/G2P" evidence="1">
    <location>
        <begin position="100"/>
        <end position="204"/>
    </location>
</feature>
<dbReference type="Pfam" id="PF23343">
    <property type="entry name" value="REP_ORF2-G2P"/>
    <property type="match status" value="1"/>
</dbReference>
<evidence type="ECO:0000313" key="3">
    <source>
        <dbReference type="Proteomes" id="UP000298653"/>
    </source>
</evidence>
<dbReference type="InterPro" id="IPR056906">
    <property type="entry name" value="ORF2/G2P_dom"/>
</dbReference>
<protein>
    <submittedName>
        <fullName evidence="2">Phage protein</fullName>
    </submittedName>
</protein>
<keyword evidence="3" id="KW-1185">Reference proteome</keyword>
<dbReference type="AlphaFoldDB" id="A0A4P8IFK4"/>
<reference evidence="2 3" key="1">
    <citation type="submission" date="2019-05" db="EMBL/GenBank/DDBJ databases">
        <title>Complete genome sequencing of Anaerostipes rhamnosivorans.</title>
        <authorList>
            <person name="Bui T.P.N."/>
            <person name="de Vos W.M."/>
        </authorList>
    </citation>
    <scope>NUCLEOTIDE SEQUENCE [LARGE SCALE GENOMIC DNA]</scope>
    <source>
        <strain evidence="2 3">1y2</strain>
    </source>
</reference>
<dbReference type="Proteomes" id="UP000298653">
    <property type="component" value="Chromosome"/>
</dbReference>
<name>A0A4P8IFK4_9FIRM</name>
<accession>A0A4P8IFK4</accession>
<gene>
    <name evidence="2" type="ORF">AR1Y2_2712</name>
</gene>
<proteinExistence type="predicted"/>
<organism evidence="2 3">
    <name type="scientific">Anaerostipes rhamnosivorans</name>
    <dbReference type="NCBI Taxonomy" id="1229621"/>
    <lineage>
        <taxon>Bacteria</taxon>
        <taxon>Bacillati</taxon>
        <taxon>Bacillota</taxon>
        <taxon>Clostridia</taxon>
        <taxon>Lachnospirales</taxon>
        <taxon>Lachnospiraceae</taxon>
        <taxon>Anaerostipes</taxon>
    </lineage>
</organism>
<evidence type="ECO:0000259" key="1">
    <source>
        <dbReference type="Pfam" id="PF23343"/>
    </source>
</evidence>
<dbReference type="EMBL" id="CP040058">
    <property type="protein sequence ID" value="QCP36166.1"/>
    <property type="molecule type" value="Genomic_DNA"/>
</dbReference>
<evidence type="ECO:0000313" key="2">
    <source>
        <dbReference type="EMBL" id="QCP36166.1"/>
    </source>
</evidence>
<sequence length="292" mass="35611">MTYIPYNYEEAFNQQIETLHEYFIEQMLKYRFKAVYACKEVRAGEQLEIEIYPEFSKLSDIPEGARLKRDNSKAQKSLNDKNARKYVNRLIEHNFTDRDIWITLTYGKGQEPDDMDEAIKNMQNYIRRINYQRKKRGLPNAKYVYVTEFSPESKVRWHHHLVMDGQLDMDLVEKTWKKGHRNETRRLEKDEYGLTGLANYITKEPKGKKRWNSSTNLKQFRVRKVHSKKDQFGKYKKVEGYVKEMVKDRSYLEWQMKEWFPEYLFTESQVYYNDFNGMFYIRARMRKRREIP</sequence>